<accession>A0ACB8U900</accession>
<proteinExistence type="predicted"/>
<sequence>MASLLERMSIPSNSVGPVRSKSQRSGTSSPYNRSPRIPKGDINGAWEHDLFDSNKAKKTKSSLGDRIGGTASAPPKVSLSMAEKALREAAGATGLTIKGASAKGNVVDVTGLADGTTSEDVEAIFKRCGAITKHELRNKKPVLVRLTYKNEKDAQAAVTTFNNQPADGRTLIVKIVGNGNATLAGRLGAPVGDSVDVLMDDSSSGSKLRSDDILAQDSRASVLVAPPGTNPKDYVQNPSRGRGRGRGGRGRGRGGKRGGGGRMDVD</sequence>
<gene>
    <name evidence="1" type="ORF">BDY19DRAFT_937422</name>
</gene>
<protein>
    <submittedName>
        <fullName evidence="1">Uncharacterized protein</fullName>
    </submittedName>
</protein>
<dbReference type="Proteomes" id="UP001055072">
    <property type="component" value="Unassembled WGS sequence"/>
</dbReference>
<reference evidence="1" key="1">
    <citation type="journal article" date="2021" name="Environ. Microbiol.">
        <title>Gene family expansions and transcriptome signatures uncover fungal adaptations to wood decay.</title>
        <authorList>
            <person name="Hage H."/>
            <person name="Miyauchi S."/>
            <person name="Viragh M."/>
            <person name="Drula E."/>
            <person name="Min B."/>
            <person name="Chaduli D."/>
            <person name="Navarro D."/>
            <person name="Favel A."/>
            <person name="Norest M."/>
            <person name="Lesage-Meessen L."/>
            <person name="Balint B."/>
            <person name="Merenyi Z."/>
            <person name="de Eugenio L."/>
            <person name="Morin E."/>
            <person name="Martinez A.T."/>
            <person name="Baldrian P."/>
            <person name="Stursova M."/>
            <person name="Martinez M.J."/>
            <person name="Novotny C."/>
            <person name="Magnuson J.K."/>
            <person name="Spatafora J.W."/>
            <person name="Maurice S."/>
            <person name="Pangilinan J."/>
            <person name="Andreopoulos W."/>
            <person name="LaButti K."/>
            <person name="Hundley H."/>
            <person name="Na H."/>
            <person name="Kuo A."/>
            <person name="Barry K."/>
            <person name="Lipzen A."/>
            <person name="Henrissat B."/>
            <person name="Riley R."/>
            <person name="Ahrendt S."/>
            <person name="Nagy L.G."/>
            <person name="Grigoriev I.V."/>
            <person name="Martin F."/>
            <person name="Rosso M.N."/>
        </authorList>
    </citation>
    <scope>NUCLEOTIDE SEQUENCE</scope>
    <source>
        <strain evidence="1">CBS 384.51</strain>
    </source>
</reference>
<evidence type="ECO:0000313" key="2">
    <source>
        <dbReference type="Proteomes" id="UP001055072"/>
    </source>
</evidence>
<keyword evidence="2" id="KW-1185">Reference proteome</keyword>
<organism evidence="1 2">
    <name type="scientific">Irpex rosettiformis</name>
    <dbReference type="NCBI Taxonomy" id="378272"/>
    <lineage>
        <taxon>Eukaryota</taxon>
        <taxon>Fungi</taxon>
        <taxon>Dikarya</taxon>
        <taxon>Basidiomycota</taxon>
        <taxon>Agaricomycotina</taxon>
        <taxon>Agaricomycetes</taxon>
        <taxon>Polyporales</taxon>
        <taxon>Irpicaceae</taxon>
        <taxon>Irpex</taxon>
    </lineage>
</organism>
<comment type="caution">
    <text evidence="1">The sequence shown here is derived from an EMBL/GenBank/DDBJ whole genome shotgun (WGS) entry which is preliminary data.</text>
</comment>
<evidence type="ECO:0000313" key="1">
    <source>
        <dbReference type="EMBL" id="KAI0090777.1"/>
    </source>
</evidence>
<name>A0ACB8U900_9APHY</name>
<dbReference type="EMBL" id="MU274907">
    <property type="protein sequence ID" value="KAI0090777.1"/>
    <property type="molecule type" value="Genomic_DNA"/>
</dbReference>